<keyword evidence="4" id="KW-1185">Reference proteome</keyword>
<dbReference type="Gene3D" id="3.40.50.1110">
    <property type="entry name" value="SGNH hydrolase"/>
    <property type="match status" value="1"/>
</dbReference>
<dbReference type="EMBL" id="JXLP01000030">
    <property type="protein sequence ID" value="KIL72937.1"/>
    <property type="molecule type" value="Genomic_DNA"/>
</dbReference>
<dbReference type="PANTHER" id="PTHR14209:SF19">
    <property type="entry name" value="ISOAMYL ACETATE-HYDROLYZING ESTERASE 1 HOMOLOG"/>
    <property type="match status" value="1"/>
</dbReference>
<keyword evidence="1" id="KW-0732">Signal</keyword>
<dbReference type="Proteomes" id="UP000031982">
    <property type="component" value="Unassembled WGS sequence"/>
</dbReference>
<proteinExistence type="predicted"/>
<evidence type="ECO:0000313" key="4">
    <source>
        <dbReference type="Proteomes" id="UP000031982"/>
    </source>
</evidence>
<accession>A0ABR5AQL8</accession>
<reference evidence="3 4" key="1">
    <citation type="submission" date="2015-01" db="EMBL/GenBank/DDBJ databases">
        <title>Genome Assembly of Bacillus badius MTCC 1458.</title>
        <authorList>
            <person name="Verma A."/>
            <person name="Khatri I."/>
            <person name="Mual P."/>
            <person name="Subramanian S."/>
            <person name="Krishnamurthi S."/>
        </authorList>
    </citation>
    <scope>NUCLEOTIDE SEQUENCE [LARGE SCALE GENOMIC DNA]</scope>
    <source>
        <strain evidence="3 4">MTCC 1458</strain>
    </source>
</reference>
<comment type="caution">
    <text evidence="3">The sequence shown here is derived from an EMBL/GenBank/DDBJ whole genome shotgun (WGS) entry which is preliminary data.</text>
</comment>
<dbReference type="InterPro" id="IPR036514">
    <property type="entry name" value="SGNH_hydro_sf"/>
</dbReference>
<feature type="signal peptide" evidence="1">
    <location>
        <begin position="1"/>
        <end position="28"/>
    </location>
</feature>
<dbReference type="InterPro" id="IPR013830">
    <property type="entry name" value="SGNH_hydro"/>
</dbReference>
<protein>
    <submittedName>
        <fullName evidence="3">Platelet-activating factor acetylhydrolase IB gamma subunit</fullName>
    </submittedName>
</protein>
<dbReference type="PANTHER" id="PTHR14209">
    <property type="entry name" value="ISOAMYL ACETATE-HYDROLYZING ESTERASE 1"/>
    <property type="match status" value="1"/>
</dbReference>
<evidence type="ECO:0000256" key="1">
    <source>
        <dbReference type="SAM" id="SignalP"/>
    </source>
</evidence>
<dbReference type="Pfam" id="PF13472">
    <property type="entry name" value="Lipase_GDSL_2"/>
    <property type="match status" value="1"/>
</dbReference>
<feature type="chain" id="PRO_5046304094" evidence="1">
    <location>
        <begin position="29"/>
        <end position="252"/>
    </location>
</feature>
<sequence>MNKIKKWLVSGMAAAGLLISSVPFNIEAATTKTDRVVAFGDSNTSGSYLPKEFPKYPTHNWPNVAGVVNKGVSGNTTAQAIKRFKKDVLDLNPAAVVMMFGLNDALINSTTGQPQVSKAQFEKNLTSMVLQLKERHTQVILMTNLPVNEGVYYKYHSADNPKIREIYTNKGGLRKWENSYNDIIRKVAKTHKVQLVDNYANAVLKAGNATDTKISKSGLVDPLLGFHWTPKGHSMVAYSVNHYLNQMFPYAK</sequence>
<organism evidence="3 4">
    <name type="scientific">Bacillus badius</name>
    <dbReference type="NCBI Taxonomy" id="1455"/>
    <lineage>
        <taxon>Bacteria</taxon>
        <taxon>Bacillati</taxon>
        <taxon>Bacillota</taxon>
        <taxon>Bacilli</taxon>
        <taxon>Bacillales</taxon>
        <taxon>Bacillaceae</taxon>
        <taxon>Pseudobacillus</taxon>
    </lineage>
</organism>
<dbReference type="RefSeq" id="WP_052477447.1">
    <property type="nucleotide sequence ID" value="NZ_JARTHD010000002.1"/>
</dbReference>
<evidence type="ECO:0000313" key="3">
    <source>
        <dbReference type="EMBL" id="KIL72937.1"/>
    </source>
</evidence>
<dbReference type="InterPro" id="IPR045136">
    <property type="entry name" value="Iah1-like"/>
</dbReference>
<gene>
    <name evidence="3" type="ORF">SD77_3410</name>
</gene>
<evidence type="ECO:0000259" key="2">
    <source>
        <dbReference type="Pfam" id="PF13472"/>
    </source>
</evidence>
<dbReference type="SUPFAM" id="SSF52266">
    <property type="entry name" value="SGNH hydrolase"/>
    <property type="match status" value="1"/>
</dbReference>
<feature type="domain" description="SGNH hydrolase-type esterase" evidence="2">
    <location>
        <begin position="38"/>
        <end position="233"/>
    </location>
</feature>
<name>A0ABR5AQL8_BACBA</name>